<name>A0A1F6D2F0_HANXR</name>
<dbReference type="Proteomes" id="UP000178606">
    <property type="component" value="Unassembled WGS sequence"/>
</dbReference>
<dbReference type="EMBL" id="MFKF01000068">
    <property type="protein sequence ID" value="OGG55596.1"/>
    <property type="molecule type" value="Genomic_DNA"/>
</dbReference>
<gene>
    <name evidence="1" type="ORF">A3F84_29280</name>
</gene>
<protein>
    <submittedName>
        <fullName evidence="1">Uncharacterized protein</fullName>
    </submittedName>
</protein>
<sequence length="450" mass="48959">MARPVRLPDEVEPMARFVEETPPREIVREAVKRLRGGVSEREMMVAAALAVMRSTEMPFVHHGGPLHPVAALPAVEATMGRMEEGLRWLPLIQDVALANRHIHDPASGPSIMPEIEPLGAGSADATVEAFRRCLGRNYTSGAEHHFLWLLENAQGKAVEALLSVAVDNYRHDEHKLIAAVNAFRLLDRIGWRFAPVLLRGVVRYNFMPSVWAKAPPAEGVEALIERHRLKEGVRWEGEDADERVDGLRRSLVEVSLEETPERIAVALRGGMSLMGAAEAVSLAASDLFIGMETASPMGIHFMTGANAIRWVCRAHPPLGVRALLMWALGPETRGAVRSRKRPVEAPGRAGLEEVTEAIQANDGAQAAGRAAGYLASGGDLRALLRLLGEFAARDDSTEMHAMKHHQAMVEEFEGARPSLASVHLVAQAKEAALHAGKGTGVYEEAREALM</sequence>
<dbReference type="AlphaFoldDB" id="A0A1F6D2F0"/>
<accession>A0A1F6D2F0</accession>
<proteinExistence type="predicted"/>
<evidence type="ECO:0000313" key="1">
    <source>
        <dbReference type="EMBL" id="OGG55596.1"/>
    </source>
</evidence>
<evidence type="ECO:0000313" key="2">
    <source>
        <dbReference type="Proteomes" id="UP000178606"/>
    </source>
</evidence>
<reference evidence="1 2" key="1">
    <citation type="journal article" date="2016" name="Nat. Commun.">
        <title>Thousands of microbial genomes shed light on interconnected biogeochemical processes in an aquifer system.</title>
        <authorList>
            <person name="Anantharaman K."/>
            <person name="Brown C.T."/>
            <person name="Hug L.A."/>
            <person name="Sharon I."/>
            <person name="Castelle C.J."/>
            <person name="Probst A.J."/>
            <person name="Thomas B.C."/>
            <person name="Singh A."/>
            <person name="Wilkins M.J."/>
            <person name="Karaoz U."/>
            <person name="Brodie E.L."/>
            <person name="Williams K.H."/>
            <person name="Hubbard S.S."/>
            <person name="Banfield J.F."/>
        </authorList>
    </citation>
    <scope>NUCLEOTIDE SEQUENCE [LARGE SCALE GENOMIC DNA]</scope>
    <source>
        <strain evidence="2">RIFCSPLOWO2_12_FULL_64_10</strain>
    </source>
</reference>
<comment type="caution">
    <text evidence="1">The sequence shown here is derived from an EMBL/GenBank/DDBJ whole genome shotgun (WGS) entry which is preliminary data.</text>
</comment>
<organism evidence="1 2">
    <name type="scientific">Handelsmanbacteria sp. (strain RIFCSPLOWO2_12_FULL_64_10)</name>
    <dbReference type="NCBI Taxonomy" id="1817868"/>
    <lineage>
        <taxon>Bacteria</taxon>
        <taxon>Candidatus Handelsmaniibacteriota</taxon>
    </lineage>
</organism>